<comment type="caution">
    <text evidence="1">The sequence shown here is derived from an EMBL/GenBank/DDBJ whole genome shotgun (WGS) entry which is preliminary data.</text>
</comment>
<dbReference type="AlphaFoldDB" id="A0AAW6XHW3"/>
<evidence type="ECO:0000313" key="1">
    <source>
        <dbReference type="EMBL" id="MDK6502435.1"/>
    </source>
</evidence>
<sequence>MSPRNKKFAQDLLNDKIDIQQIEDRLFAVMLLGMSDNFELNGQQLNEKQKLELSNYLVGEVFGLMGNSSMVLKQRLHPDYVLKINVLLKETLIRSQLIKDVLENDNE</sequence>
<dbReference type="Proteomes" id="UP001230300">
    <property type="component" value="Unassembled WGS sequence"/>
</dbReference>
<evidence type="ECO:0000313" key="2">
    <source>
        <dbReference type="Proteomes" id="UP001230300"/>
    </source>
</evidence>
<protein>
    <submittedName>
        <fullName evidence="1">Uncharacterized protein</fullName>
    </submittedName>
</protein>
<name>A0AAW6XHW3_9LACO</name>
<gene>
    <name evidence="1" type="ORF">QP235_04370</name>
</gene>
<proteinExistence type="predicted"/>
<organism evidence="1 2">
    <name type="scientific">Lactobacillus crispatus</name>
    <dbReference type="NCBI Taxonomy" id="47770"/>
    <lineage>
        <taxon>Bacteria</taxon>
        <taxon>Bacillati</taxon>
        <taxon>Bacillota</taxon>
        <taxon>Bacilli</taxon>
        <taxon>Lactobacillales</taxon>
        <taxon>Lactobacillaceae</taxon>
        <taxon>Lactobacillus</taxon>
    </lineage>
</organism>
<reference evidence="1" key="1">
    <citation type="submission" date="2023-05" db="EMBL/GenBank/DDBJ databases">
        <title>Cataloging the Phylogenetic Diversity of Human Bladder Bacteria.</title>
        <authorList>
            <person name="Du J."/>
        </authorList>
    </citation>
    <scope>NUCLEOTIDE SEQUENCE</scope>
    <source>
        <strain evidence="1">UMB9226</strain>
    </source>
</reference>
<dbReference type="RefSeq" id="WP_101887230.1">
    <property type="nucleotide sequence ID" value="NZ_JASOGN010000012.1"/>
</dbReference>
<accession>A0AAW6XHW3</accession>
<dbReference type="EMBL" id="JASOGN010000012">
    <property type="protein sequence ID" value="MDK6502435.1"/>
    <property type="molecule type" value="Genomic_DNA"/>
</dbReference>